<proteinExistence type="predicted"/>
<dbReference type="InterPro" id="IPR050109">
    <property type="entry name" value="HTH-type_TetR-like_transc_reg"/>
</dbReference>
<evidence type="ECO:0000256" key="4">
    <source>
        <dbReference type="PROSITE-ProRule" id="PRU00335"/>
    </source>
</evidence>
<name>A0A087M601_9HYPH</name>
<keyword evidence="1" id="KW-0805">Transcription regulation</keyword>
<gene>
    <name evidence="6" type="ORF">JP75_04960</name>
</gene>
<accession>A0A087M601</accession>
<dbReference type="InterPro" id="IPR049484">
    <property type="entry name" value="Rv0078-like_C"/>
</dbReference>
<dbReference type="PANTHER" id="PTHR30055:SF234">
    <property type="entry name" value="HTH-TYPE TRANSCRIPTIONAL REGULATOR BETI"/>
    <property type="match status" value="1"/>
</dbReference>
<dbReference type="Pfam" id="PF00440">
    <property type="entry name" value="TetR_N"/>
    <property type="match status" value="1"/>
</dbReference>
<dbReference type="InterPro" id="IPR009057">
    <property type="entry name" value="Homeodomain-like_sf"/>
</dbReference>
<dbReference type="OrthoDB" id="9805134at2"/>
<organism evidence="6 7">
    <name type="scientific">Devosia riboflavina</name>
    <dbReference type="NCBI Taxonomy" id="46914"/>
    <lineage>
        <taxon>Bacteria</taxon>
        <taxon>Pseudomonadati</taxon>
        <taxon>Pseudomonadota</taxon>
        <taxon>Alphaproteobacteria</taxon>
        <taxon>Hyphomicrobiales</taxon>
        <taxon>Devosiaceae</taxon>
        <taxon>Devosia</taxon>
    </lineage>
</organism>
<dbReference type="GO" id="GO:0003700">
    <property type="term" value="F:DNA-binding transcription factor activity"/>
    <property type="evidence" value="ECO:0007669"/>
    <property type="project" value="TreeGrafter"/>
</dbReference>
<dbReference type="SUPFAM" id="SSF46689">
    <property type="entry name" value="Homeodomain-like"/>
    <property type="match status" value="1"/>
</dbReference>
<evidence type="ECO:0000313" key="7">
    <source>
        <dbReference type="Proteomes" id="UP000028981"/>
    </source>
</evidence>
<sequence>MQAQRRTQEERRDATRRALITAARRLFAELGYGATNTPAIAAEAGVTRGALYHHFADKQALFEAVVEEEHALLALAINTAAEAEDEPGPVRALIEGGDAYLAAMQDPGRRRILLIDAPAVMERRKLDEINARFGLKTLIEGVSAAIAADAIRDLPVVPLAQLLDALFDRAAQAPAEELADYRKSIKALIRGLKT</sequence>
<dbReference type="PROSITE" id="PS50977">
    <property type="entry name" value="HTH_TETR_2"/>
    <property type="match status" value="1"/>
</dbReference>
<evidence type="ECO:0000256" key="1">
    <source>
        <dbReference type="ARBA" id="ARBA00023015"/>
    </source>
</evidence>
<dbReference type="STRING" id="46914.JP75_04960"/>
<dbReference type="Pfam" id="PF21351">
    <property type="entry name" value="TetR_C_41"/>
    <property type="match status" value="1"/>
</dbReference>
<dbReference type="EMBL" id="JQGC01000003">
    <property type="protein sequence ID" value="KFL32304.1"/>
    <property type="molecule type" value="Genomic_DNA"/>
</dbReference>
<evidence type="ECO:0000256" key="2">
    <source>
        <dbReference type="ARBA" id="ARBA00023125"/>
    </source>
</evidence>
<reference evidence="6 7" key="1">
    <citation type="submission" date="2014-08" db="EMBL/GenBank/DDBJ databases">
        <authorList>
            <person name="Hassan Y.I."/>
            <person name="Lepp D."/>
            <person name="Zhou T."/>
        </authorList>
    </citation>
    <scope>NUCLEOTIDE SEQUENCE [LARGE SCALE GENOMIC DNA]</scope>
    <source>
        <strain evidence="6 7">IFO13584</strain>
    </source>
</reference>
<keyword evidence="3" id="KW-0804">Transcription</keyword>
<feature type="domain" description="HTH tetR-type" evidence="5">
    <location>
        <begin position="13"/>
        <end position="73"/>
    </location>
</feature>
<dbReference type="PANTHER" id="PTHR30055">
    <property type="entry name" value="HTH-TYPE TRANSCRIPTIONAL REGULATOR RUTR"/>
    <property type="match status" value="1"/>
</dbReference>
<protein>
    <recommendedName>
        <fullName evidence="5">HTH tetR-type domain-containing protein</fullName>
    </recommendedName>
</protein>
<keyword evidence="2 4" id="KW-0238">DNA-binding</keyword>
<evidence type="ECO:0000256" key="3">
    <source>
        <dbReference type="ARBA" id="ARBA00023163"/>
    </source>
</evidence>
<dbReference type="Proteomes" id="UP000028981">
    <property type="component" value="Unassembled WGS sequence"/>
</dbReference>
<dbReference type="GO" id="GO:0000976">
    <property type="term" value="F:transcription cis-regulatory region binding"/>
    <property type="evidence" value="ECO:0007669"/>
    <property type="project" value="TreeGrafter"/>
</dbReference>
<dbReference type="AlphaFoldDB" id="A0A087M601"/>
<dbReference type="PRINTS" id="PR00455">
    <property type="entry name" value="HTHTETR"/>
</dbReference>
<feature type="DNA-binding region" description="H-T-H motif" evidence="4">
    <location>
        <begin position="36"/>
        <end position="55"/>
    </location>
</feature>
<keyword evidence="7" id="KW-1185">Reference proteome</keyword>
<evidence type="ECO:0000313" key="6">
    <source>
        <dbReference type="EMBL" id="KFL32304.1"/>
    </source>
</evidence>
<dbReference type="Gene3D" id="1.10.357.10">
    <property type="entry name" value="Tetracycline Repressor, domain 2"/>
    <property type="match status" value="1"/>
</dbReference>
<dbReference type="InterPro" id="IPR001647">
    <property type="entry name" value="HTH_TetR"/>
</dbReference>
<evidence type="ECO:0000259" key="5">
    <source>
        <dbReference type="PROSITE" id="PS50977"/>
    </source>
</evidence>
<dbReference type="RefSeq" id="WP_035079924.1">
    <property type="nucleotide sequence ID" value="NZ_JQGC01000003.1"/>
</dbReference>
<comment type="caution">
    <text evidence="6">The sequence shown here is derived from an EMBL/GenBank/DDBJ whole genome shotgun (WGS) entry which is preliminary data.</text>
</comment>